<feature type="transmembrane region" description="Helical" evidence="7">
    <location>
        <begin position="400"/>
        <end position="418"/>
    </location>
</feature>
<evidence type="ECO:0000256" key="1">
    <source>
        <dbReference type="ARBA" id="ARBA00004141"/>
    </source>
</evidence>
<dbReference type="InterPro" id="IPR004629">
    <property type="entry name" value="WecG_TagA_CpsF"/>
</dbReference>
<evidence type="ECO:0000256" key="2">
    <source>
        <dbReference type="ARBA" id="ARBA00022676"/>
    </source>
</evidence>
<keyword evidence="2 9" id="KW-0328">Glycosyltransferase</keyword>
<gene>
    <name evidence="9" type="primary">tagA_2</name>
    <name evidence="9" type="ORF">HG15A2_28580</name>
</gene>
<accession>A0A517MXC4</accession>
<keyword evidence="5 7" id="KW-1133">Transmembrane helix</keyword>
<feature type="transmembrane region" description="Helical" evidence="7">
    <location>
        <begin position="144"/>
        <end position="162"/>
    </location>
</feature>
<dbReference type="GO" id="GO:0016020">
    <property type="term" value="C:membrane"/>
    <property type="evidence" value="ECO:0007669"/>
    <property type="project" value="UniProtKB-SubCell"/>
</dbReference>
<evidence type="ECO:0000256" key="7">
    <source>
        <dbReference type="SAM" id="Phobius"/>
    </source>
</evidence>
<dbReference type="InterPro" id="IPR007016">
    <property type="entry name" value="O-antigen_ligase-rel_domated"/>
</dbReference>
<dbReference type="Proteomes" id="UP000319852">
    <property type="component" value="Chromosome"/>
</dbReference>
<dbReference type="CDD" id="cd06533">
    <property type="entry name" value="Glyco_transf_WecG_TagA"/>
    <property type="match status" value="1"/>
</dbReference>
<feature type="transmembrane region" description="Helical" evidence="7">
    <location>
        <begin position="367"/>
        <end position="388"/>
    </location>
</feature>
<dbReference type="Pfam" id="PF04932">
    <property type="entry name" value="Wzy_C"/>
    <property type="match status" value="1"/>
</dbReference>
<dbReference type="KEGG" id="amob:HG15A2_28580"/>
<evidence type="ECO:0000256" key="5">
    <source>
        <dbReference type="ARBA" id="ARBA00022989"/>
    </source>
</evidence>
<feature type="transmembrane region" description="Helical" evidence="7">
    <location>
        <begin position="115"/>
        <end position="132"/>
    </location>
</feature>
<dbReference type="RefSeq" id="WP_145060742.1">
    <property type="nucleotide sequence ID" value="NZ_CP036263.1"/>
</dbReference>
<keyword evidence="10" id="KW-1185">Reference proteome</keyword>
<evidence type="ECO:0000256" key="4">
    <source>
        <dbReference type="ARBA" id="ARBA00022692"/>
    </source>
</evidence>
<dbReference type="AlphaFoldDB" id="A0A517MXC4"/>
<evidence type="ECO:0000313" key="9">
    <source>
        <dbReference type="EMBL" id="QDS99534.1"/>
    </source>
</evidence>
<evidence type="ECO:0000256" key="3">
    <source>
        <dbReference type="ARBA" id="ARBA00022679"/>
    </source>
</evidence>
<feature type="transmembrane region" description="Helical" evidence="7">
    <location>
        <begin position="243"/>
        <end position="258"/>
    </location>
</feature>
<reference evidence="9 10" key="1">
    <citation type="submission" date="2019-02" db="EMBL/GenBank/DDBJ databases">
        <title>Deep-cultivation of Planctomycetes and their phenomic and genomic characterization uncovers novel biology.</title>
        <authorList>
            <person name="Wiegand S."/>
            <person name="Jogler M."/>
            <person name="Boedeker C."/>
            <person name="Pinto D."/>
            <person name="Vollmers J."/>
            <person name="Rivas-Marin E."/>
            <person name="Kohn T."/>
            <person name="Peeters S.H."/>
            <person name="Heuer A."/>
            <person name="Rast P."/>
            <person name="Oberbeckmann S."/>
            <person name="Bunk B."/>
            <person name="Jeske O."/>
            <person name="Meyerdierks A."/>
            <person name="Storesund J.E."/>
            <person name="Kallscheuer N."/>
            <person name="Luecker S."/>
            <person name="Lage O.M."/>
            <person name="Pohl T."/>
            <person name="Merkel B.J."/>
            <person name="Hornburger P."/>
            <person name="Mueller R.-W."/>
            <person name="Bruemmer F."/>
            <person name="Labrenz M."/>
            <person name="Spormann A.M."/>
            <person name="Op den Camp H."/>
            <person name="Overmann J."/>
            <person name="Amann R."/>
            <person name="Jetten M.S.M."/>
            <person name="Mascher T."/>
            <person name="Medema M.H."/>
            <person name="Devos D.P."/>
            <person name="Kaster A.-K."/>
            <person name="Ovreas L."/>
            <person name="Rohde M."/>
            <person name="Galperin M.Y."/>
            <person name="Jogler C."/>
        </authorList>
    </citation>
    <scope>NUCLEOTIDE SEQUENCE [LARGE SCALE GENOMIC DNA]</scope>
    <source>
        <strain evidence="9 10">HG15A2</strain>
    </source>
</reference>
<feature type="domain" description="O-antigen ligase-related" evidence="8">
    <location>
        <begin position="228"/>
        <end position="374"/>
    </location>
</feature>
<feature type="transmembrane region" description="Helical" evidence="7">
    <location>
        <begin position="265"/>
        <end position="284"/>
    </location>
</feature>
<dbReference type="Pfam" id="PF03808">
    <property type="entry name" value="Glyco_tran_WecG"/>
    <property type="match status" value="1"/>
</dbReference>
<feature type="transmembrane region" description="Helical" evidence="7">
    <location>
        <begin position="219"/>
        <end position="237"/>
    </location>
</feature>
<dbReference type="EC" id="2.4.1.187" evidence="9"/>
<dbReference type="EMBL" id="CP036263">
    <property type="protein sequence ID" value="QDS99534.1"/>
    <property type="molecule type" value="Genomic_DNA"/>
</dbReference>
<comment type="subcellular location">
    <subcellularLocation>
        <location evidence="1">Membrane</location>
        <topology evidence="1">Multi-pass membrane protein</topology>
    </subcellularLocation>
</comment>
<dbReference type="GO" id="GO:0047244">
    <property type="term" value="F:N-acetylglucosaminyldiphosphoundecaprenol N-acetyl-beta-D-mannosaminyltransferase activity"/>
    <property type="evidence" value="ECO:0007669"/>
    <property type="project" value="UniProtKB-EC"/>
</dbReference>
<dbReference type="PANTHER" id="PTHR34136:SF1">
    <property type="entry name" value="UDP-N-ACETYL-D-MANNOSAMINURONIC ACID TRANSFERASE"/>
    <property type="match status" value="1"/>
</dbReference>
<dbReference type="NCBIfam" id="TIGR00696">
    <property type="entry name" value="wecG_tagA_cpsF"/>
    <property type="match status" value="1"/>
</dbReference>
<name>A0A517MXC4_9BACT</name>
<feature type="transmembrane region" description="Helical" evidence="7">
    <location>
        <begin position="192"/>
        <end position="212"/>
    </location>
</feature>
<evidence type="ECO:0000256" key="6">
    <source>
        <dbReference type="ARBA" id="ARBA00023136"/>
    </source>
</evidence>
<evidence type="ECO:0000259" key="8">
    <source>
        <dbReference type="Pfam" id="PF04932"/>
    </source>
</evidence>
<keyword evidence="6 7" id="KW-0472">Membrane</keyword>
<proteinExistence type="predicted"/>
<feature type="transmembrane region" description="Helical" evidence="7">
    <location>
        <begin position="44"/>
        <end position="71"/>
    </location>
</feature>
<evidence type="ECO:0000313" key="10">
    <source>
        <dbReference type="Proteomes" id="UP000319852"/>
    </source>
</evidence>
<keyword evidence="4 7" id="KW-0812">Transmembrane</keyword>
<feature type="transmembrane region" description="Helical" evidence="7">
    <location>
        <begin position="83"/>
        <end position="103"/>
    </location>
</feature>
<dbReference type="OrthoDB" id="9806320at2"/>
<protein>
    <submittedName>
        <fullName evidence="9">N-acetylmannosaminyltransferase</fullName>
        <ecNumber evidence="9">2.4.1.187</ecNumber>
    </submittedName>
</protein>
<organism evidence="9 10">
    <name type="scientific">Adhaeretor mobilis</name>
    <dbReference type="NCBI Taxonomy" id="1930276"/>
    <lineage>
        <taxon>Bacteria</taxon>
        <taxon>Pseudomonadati</taxon>
        <taxon>Planctomycetota</taxon>
        <taxon>Planctomycetia</taxon>
        <taxon>Pirellulales</taxon>
        <taxon>Lacipirellulaceae</taxon>
        <taxon>Adhaeretor</taxon>
    </lineage>
</organism>
<keyword evidence="3 9" id="KW-0808">Transferase</keyword>
<sequence length="752" mass="83566">MSLVFAIIAVAALSWGAAYARRGSLLLACGGFVVFGYVLEHHFWHVDVGPVTLTVDRLLMAGILATLVVQFRQGRLNLRGWHTCDWLLALLLGYLTLRCYFTPPAELVRSNVGPWWRLVASFWMPAVLYLAVRVAKINRKNWTCLLVCLTCLGTYLALTAFAEVKLQWWAVFPSYIADPTLGTHFGRARGPALMSASLGVYLTICFWAAWLLWREVGRWQRVVLLGLLTVMAGGVYYTYTRSTWLGLAGGLAIIPMLQMPRRARFAIAGAGICFVVSGLTLIGGDIKNLGRKDTDGSAEHSVYQRASFAYVSYQMFKDAPVLGHGFSRFYDLKLPYLSDRRQQIELESIRGLDHHNTLLSVLVETGLIGFSLFLALLGAWTMAAWRLWKDTSAQVWQRSQALLAIGCLVAYLATALFHDLTLSPTEHWMLFLVSGVTVSLVRERKAALANQPAEIAPTKNPHILYQTLSNPVSMSNLSPVVCAQPRPDQPSERIKLLGMEIDPVNMQQTVETVLGWCAAPRGNSCRYVVTPNVDHAIMIQDNEPLQAAYEEASLVIADGAPVVLASRVLQKTLPERVAGSDLAPALFKRVSQTTAESKRPSRLLRVFLLGAAPGVGERAKSNIIARWQGVDVVGVYSPPQGFEHDVAENQKIYAAVSEAQPDLVLIGLGAPKQELWIHQHADKLEAKVALCIGATIDFLAAEKQRAPLWMRKSGLEWLHRLATEPKRLAKRYLRDGIEFPKLVWREWCKLEC</sequence>
<dbReference type="PANTHER" id="PTHR34136">
    <property type="match status" value="1"/>
</dbReference>